<keyword evidence="5" id="KW-1185">Reference proteome</keyword>
<evidence type="ECO:0000313" key="5">
    <source>
        <dbReference type="Proteomes" id="UP001152797"/>
    </source>
</evidence>
<feature type="region of interest" description="Disordered" evidence="2">
    <location>
        <begin position="65"/>
        <end position="109"/>
    </location>
</feature>
<evidence type="ECO:0000256" key="2">
    <source>
        <dbReference type="SAM" id="MobiDB-lite"/>
    </source>
</evidence>
<evidence type="ECO:0000313" key="4">
    <source>
        <dbReference type="EMBL" id="CAL4790082.1"/>
    </source>
</evidence>
<gene>
    <name evidence="3" type="ORF">C1SCF055_LOCUS28695</name>
</gene>
<comment type="caution">
    <text evidence="3">The sequence shown here is derived from an EMBL/GenBank/DDBJ whole genome shotgun (WGS) entry which is preliminary data.</text>
</comment>
<feature type="region of interest" description="Disordered" evidence="2">
    <location>
        <begin position="1"/>
        <end position="33"/>
    </location>
</feature>
<feature type="compositionally biased region" description="Polar residues" evidence="2">
    <location>
        <begin position="92"/>
        <end position="109"/>
    </location>
</feature>
<organism evidence="3">
    <name type="scientific">Cladocopium goreaui</name>
    <dbReference type="NCBI Taxonomy" id="2562237"/>
    <lineage>
        <taxon>Eukaryota</taxon>
        <taxon>Sar</taxon>
        <taxon>Alveolata</taxon>
        <taxon>Dinophyceae</taxon>
        <taxon>Suessiales</taxon>
        <taxon>Symbiodiniaceae</taxon>
        <taxon>Cladocopium</taxon>
    </lineage>
</organism>
<accession>A0A9P1G9N1</accession>
<dbReference type="OrthoDB" id="10504534at2759"/>
<dbReference type="Proteomes" id="UP001152797">
    <property type="component" value="Unassembled WGS sequence"/>
</dbReference>
<evidence type="ECO:0000313" key="3">
    <source>
        <dbReference type="EMBL" id="CAI4002770.1"/>
    </source>
</evidence>
<reference evidence="3" key="1">
    <citation type="submission" date="2022-10" db="EMBL/GenBank/DDBJ databases">
        <authorList>
            <person name="Chen Y."/>
            <person name="Dougan E. K."/>
            <person name="Chan C."/>
            <person name="Rhodes N."/>
            <person name="Thang M."/>
        </authorList>
    </citation>
    <scope>NUCLEOTIDE SEQUENCE</scope>
</reference>
<dbReference type="EMBL" id="CAMXCT010003155">
    <property type="protein sequence ID" value="CAI4002770.1"/>
    <property type="molecule type" value="Genomic_DNA"/>
</dbReference>
<reference evidence="4 5" key="2">
    <citation type="submission" date="2024-05" db="EMBL/GenBank/DDBJ databases">
        <authorList>
            <person name="Chen Y."/>
            <person name="Shah S."/>
            <person name="Dougan E. K."/>
            <person name="Thang M."/>
            <person name="Chan C."/>
        </authorList>
    </citation>
    <scope>NUCLEOTIDE SEQUENCE [LARGE SCALE GENOMIC DNA]</scope>
</reference>
<sequence length="1340" mass="150318">MSARSRGSSVGKLVERFESAHGAHGEAKRSEPKGHPLAFAFARWWRAVQPLEKLCQTDLSTKSEGMTRFEAKPRLPRPEKATKAKDAKAQEEATQLSCSTETPSQGQSSWSNLGSEALVVAARAFLANHRLDPSLDLLDRRIRLDADSDSESEERGARDVLAAAKLLARIQHLSGSLPDAFCSTLGELWTSPPQIEIQSVQRTSQSSWRESYDSMVLSETEKEDWQMFAEKQLESAQEVIKDQRDLLQLEQLQKEEMQKKIQDLEDALQEQLNDQEQRDMKSRTLQFELEKQLKQTQEQRDALQLEKVQWQELAEKLKLAEEHMDMLQLEKLQWEELEKKMKKTQERYEMLQAELEKNLQEQRDLLQLEKLQCEELQKKLKKTQEVGHKEHNKVEVLEVQVDLLSKENAELHSCRDQLSEVLCEKKVLHLGNSATPSGAAALRSAAAVLTELRVRLAKSEAKRQQLEDLHELQRYRDMQRDLKEGNDENDSGVLSGHCLPDQAQESINLPHEVMSAADLAAHLRRGGEPLRAQASQEVAHCQELTKRLHALQKDRDAMAVEVREALTLCGRAARAARTAQVKQQHFCFFVASVDEDPVNFAKFVEHCRKERFPEGGDTGDTGGEGNAKPEGLEPPLEPLEDSYCEADRSVHTTKRRNAWLPLTRNESLAFTYERTVSELCADKGGLSDVSFALPPDIDKASRRLMPGLLLLGARARCGSRKNGKEDRRRADWRLEPGRSVWTFLVHAANRPGAPPGPGLPRLLYDCVSVKLKVRKLRQENASTEEWCSDNRFPADKKFSAQGLSQFQDVFGDAELADLREILDKDPLWKLGTTWEFKAKVHSDFNEDLAFGFPGGGGFLRFNIPPSADEEEILVVDQVKALADSVELEYRGTSPANLSEFAVDIWDVCLRPRPCSAFSGCLPSYKYRNKQHGTGETLEDCCEPVLCKEELSNGCSPDTKWKPTEDFDTRLGDSLARCCVVQQCSEATCSSTKYKLREGTGLLGSTEEECCDKLFCSDFKGLCNPAHDSSRLPDLMEDGSPRLGSSEFDCCNIFNCTAFDCSNPAGNGLWANRSHPEGIGHSFAHCCDELFCSEVTCDNNTKFGPEASGERQGSTPEVCCKPKLCKDYTCQGASLGIVSPEAFGSTDGECCAERKCEDYTCSSATKWEKKPSVEESEDGGQQPRMGFSDEECCVPKFCKNFLCSSTKWKSRHWPEDDKTLGGSFEECCDALMCSNYTCTTDYDGDGQGTMYVKKKDTNSFRWQGSSDEDCCTPLFCSQYETKFPTKWRRNTAQLGSTDAECYDPAWCSAFNGCGELKLIKDATHKQGSTVQECCEAAKKTD</sequence>
<proteinExistence type="predicted"/>
<feature type="region of interest" description="Disordered" evidence="2">
    <location>
        <begin position="611"/>
        <end position="639"/>
    </location>
</feature>
<feature type="compositionally biased region" description="Basic and acidic residues" evidence="2">
    <location>
        <begin position="65"/>
        <end position="91"/>
    </location>
</feature>
<keyword evidence="1" id="KW-0175">Coiled coil</keyword>
<name>A0A9P1G9N1_9DINO</name>
<feature type="coiled-coil region" evidence="1">
    <location>
        <begin position="233"/>
        <end position="386"/>
    </location>
</feature>
<feature type="compositionally biased region" description="Basic and acidic residues" evidence="2">
    <location>
        <begin position="13"/>
        <end position="33"/>
    </location>
</feature>
<evidence type="ECO:0000256" key="1">
    <source>
        <dbReference type="SAM" id="Coils"/>
    </source>
</evidence>
<dbReference type="EMBL" id="CAMXCT020003155">
    <property type="protein sequence ID" value="CAL1156145.1"/>
    <property type="molecule type" value="Genomic_DNA"/>
</dbReference>
<feature type="compositionally biased region" description="Gly residues" evidence="2">
    <location>
        <begin position="616"/>
        <end position="625"/>
    </location>
</feature>
<protein>
    <submittedName>
        <fullName evidence="3">Uncharacterized protein</fullName>
    </submittedName>
</protein>
<dbReference type="EMBL" id="CAMXCT030003155">
    <property type="protein sequence ID" value="CAL4790082.1"/>
    <property type="molecule type" value="Genomic_DNA"/>
</dbReference>